<dbReference type="EMBL" id="JAHHGM010000001">
    <property type="protein sequence ID" value="MBT2987349.1"/>
    <property type="molecule type" value="Genomic_DNA"/>
</dbReference>
<dbReference type="InterPro" id="IPR036388">
    <property type="entry name" value="WH-like_DNA-bd_sf"/>
</dbReference>
<reference evidence="3 4" key="1">
    <citation type="submission" date="2021-05" db="EMBL/GenBank/DDBJ databases">
        <title>Genetic and Functional Diversity in Clade A Lucinid endosymbionts from the Bahamas.</title>
        <authorList>
            <person name="Giani N.M."/>
            <person name="Engel A.S."/>
            <person name="Campbell B.J."/>
        </authorList>
    </citation>
    <scope>NUCLEOTIDE SEQUENCE [LARGE SCALE GENOMIC DNA]</scope>
    <source>
        <strain evidence="3">LUC16012Gg_MoonRockCtena</strain>
    </source>
</reference>
<dbReference type="GO" id="GO:0005737">
    <property type="term" value="C:cytoplasm"/>
    <property type="evidence" value="ECO:0007669"/>
    <property type="project" value="UniProtKB-SubCell"/>
</dbReference>
<dbReference type="PANTHER" id="PTHR33202:SF7">
    <property type="entry name" value="FERRIC UPTAKE REGULATION PROTEIN"/>
    <property type="match status" value="1"/>
</dbReference>
<dbReference type="AlphaFoldDB" id="A0A944QSX3"/>
<comment type="cofactor">
    <cofactor evidence="1">
        <name>Mn(2+)</name>
        <dbReference type="ChEBI" id="CHEBI:29035"/>
    </cofactor>
    <cofactor evidence="1">
        <name>Fe(2+)</name>
        <dbReference type="ChEBI" id="CHEBI:29033"/>
    </cofactor>
    <text evidence="1">Binds 1 Mn(2+) or Fe(2+) ion per subunit.</text>
</comment>
<evidence type="ECO:0000313" key="3">
    <source>
        <dbReference type="EMBL" id="MBT2987349.1"/>
    </source>
</evidence>
<accession>A0A944QSX3</accession>
<dbReference type="Pfam" id="PF01475">
    <property type="entry name" value="FUR"/>
    <property type="match status" value="1"/>
</dbReference>
<comment type="subunit">
    <text evidence="2">Homodimer.</text>
</comment>
<protein>
    <recommendedName>
        <fullName evidence="2">Ferric uptake regulation protein</fullName>
    </recommendedName>
</protein>
<comment type="caution">
    <text evidence="3">The sequence shown here is derived from an EMBL/GenBank/DDBJ whole genome shotgun (WGS) entry which is preliminary data.</text>
</comment>
<evidence type="ECO:0000313" key="4">
    <source>
        <dbReference type="Proteomes" id="UP000770889"/>
    </source>
</evidence>
<keyword evidence="1 2" id="KW-0408">Iron</keyword>
<dbReference type="GO" id="GO:0045892">
    <property type="term" value="P:negative regulation of DNA-templated transcription"/>
    <property type="evidence" value="ECO:0007669"/>
    <property type="project" value="TreeGrafter"/>
</dbReference>
<keyword evidence="2" id="KW-0238">DNA-binding</keyword>
<dbReference type="InterPro" id="IPR002481">
    <property type="entry name" value="FUR"/>
</dbReference>
<dbReference type="InterPro" id="IPR036390">
    <property type="entry name" value="WH_DNA-bd_sf"/>
</dbReference>
<comment type="similarity">
    <text evidence="2">Belongs to the Fur family.</text>
</comment>
<dbReference type="GO" id="GO:1900376">
    <property type="term" value="P:regulation of secondary metabolite biosynthetic process"/>
    <property type="evidence" value="ECO:0007669"/>
    <property type="project" value="TreeGrafter"/>
</dbReference>
<evidence type="ECO:0000256" key="1">
    <source>
        <dbReference type="PIRSR" id="PIRSR602481-2"/>
    </source>
</evidence>
<sequence length="144" mass="16405">MNSKNDSQTTQEERIGSLLSDHGINLTRQRRVIADTLFARNQHITADQLFEMVKQTGARVSKATVYNTLGLFVKKGLVREIFIDASRTFYDSNTSHHHHFYNVDTGDLIDIKERLAPHFVNQELPAGTAMDMVDLVIRVRNSHP</sequence>
<dbReference type="Proteomes" id="UP000770889">
    <property type="component" value="Unassembled WGS sequence"/>
</dbReference>
<keyword evidence="2" id="KW-0963">Cytoplasm</keyword>
<dbReference type="Gene3D" id="1.10.10.10">
    <property type="entry name" value="Winged helix-like DNA-binding domain superfamily/Winged helix DNA-binding domain"/>
    <property type="match status" value="1"/>
</dbReference>
<dbReference type="GO" id="GO:0003700">
    <property type="term" value="F:DNA-binding transcription factor activity"/>
    <property type="evidence" value="ECO:0007669"/>
    <property type="project" value="UniProtKB-UniRule"/>
</dbReference>
<evidence type="ECO:0000256" key="2">
    <source>
        <dbReference type="RuleBase" id="RU364037"/>
    </source>
</evidence>
<comment type="subcellular location">
    <subcellularLocation>
        <location evidence="2">Cytoplasm</location>
    </subcellularLocation>
</comment>
<gene>
    <name evidence="2" type="primary">fur</name>
    <name evidence="3" type="ORF">KME65_00150</name>
</gene>
<dbReference type="SUPFAM" id="SSF46785">
    <property type="entry name" value="Winged helix' DNA-binding domain"/>
    <property type="match status" value="1"/>
</dbReference>
<proteinExistence type="inferred from homology"/>
<keyword evidence="2" id="KW-0805">Transcription regulation</keyword>
<feature type="binding site" evidence="1">
    <location>
        <position position="96"/>
    </location>
    <ligand>
        <name>Fe cation</name>
        <dbReference type="ChEBI" id="CHEBI:24875"/>
    </ligand>
</feature>
<organism evidence="3 4">
    <name type="scientific">Candidatus Thiodiazotropha taylori</name>
    <dbReference type="NCBI Taxonomy" id="2792791"/>
    <lineage>
        <taxon>Bacteria</taxon>
        <taxon>Pseudomonadati</taxon>
        <taxon>Pseudomonadota</taxon>
        <taxon>Gammaproteobacteria</taxon>
        <taxon>Chromatiales</taxon>
        <taxon>Sedimenticolaceae</taxon>
        <taxon>Candidatus Thiodiazotropha</taxon>
    </lineage>
</organism>
<keyword evidence="1 2" id="KW-0479">Metal-binding</keyword>
<dbReference type="GO" id="GO:0008270">
    <property type="term" value="F:zinc ion binding"/>
    <property type="evidence" value="ECO:0007669"/>
    <property type="project" value="TreeGrafter"/>
</dbReference>
<keyword evidence="2" id="KW-0804">Transcription</keyword>
<name>A0A944QSX3_9GAMM</name>
<dbReference type="GO" id="GO:0000976">
    <property type="term" value="F:transcription cis-regulatory region binding"/>
    <property type="evidence" value="ECO:0007669"/>
    <property type="project" value="TreeGrafter"/>
</dbReference>
<keyword evidence="2" id="KW-0862">Zinc</keyword>
<dbReference type="PANTHER" id="PTHR33202">
    <property type="entry name" value="ZINC UPTAKE REGULATION PROTEIN"/>
    <property type="match status" value="1"/>
</dbReference>
<dbReference type="CDD" id="cd07153">
    <property type="entry name" value="Fur_like"/>
    <property type="match status" value="1"/>
</dbReference>
<keyword evidence="2" id="KW-0678">Repressor</keyword>